<protein>
    <submittedName>
        <fullName evidence="2">Protein AIM2</fullName>
    </submittedName>
</protein>
<dbReference type="STRING" id="139825.A0A401G4W8"/>
<reference evidence="2 3" key="1">
    <citation type="journal article" date="2018" name="Sci. Rep.">
        <title>Genome sequence of the cauliflower mushroom Sparassis crispa (Hanabiratake) and its association with beneficial usage.</title>
        <authorList>
            <person name="Kiyama R."/>
            <person name="Furutani Y."/>
            <person name="Kawaguchi K."/>
            <person name="Nakanishi T."/>
        </authorList>
    </citation>
    <scope>NUCLEOTIDE SEQUENCE [LARGE SCALE GENOMIC DNA]</scope>
</reference>
<accession>A0A401G4W8</accession>
<sequence length="249" mass="27723">MATLATAPSNCCIKTVEHTGTARGTIEKIAGIDTYIVGTADPQDSRKIILFFADVYGPIFLNSQLIMDYWASNGYLVLAPDYFEGDAAGKYVGTPGFIMRDWAKPKMEKAVLMIPPWLKAVREQYDSTNTKWVTVGYCFGAPFVMDCVASDWISAGALAHPAYLDEGHFRRAKKPLLLSCAEIDHTFPAMNRRRAVDILVENKTKYHVQVFSGVTHGFALRGNVNDPIARWAKEKSAEGILSWFDLFIN</sequence>
<evidence type="ECO:0000313" key="2">
    <source>
        <dbReference type="EMBL" id="GBE77226.1"/>
    </source>
</evidence>
<dbReference type="AlphaFoldDB" id="A0A401G4W8"/>
<dbReference type="Proteomes" id="UP000287166">
    <property type="component" value="Unassembled WGS sequence"/>
</dbReference>
<dbReference type="GO" id="GO:0016787">
    <property type="term" value="F:hydrolase activity"/>
    <property type="evidence" value="ECO:0007669"/>
    <property type="project" value="InterPro"/>
</dbReference>
<evidence type="ECO:0000259" key="1">
    <source>
        <dbReference type="Pfam" id="PF01738"/>
    </source>
</evidence>
<evidence type="ECO:0000313" key="3">
    <source>
        <dbReference type="Proteomes" id="UP000287166"/>
    </source>
</evidence>
<dbReference type="Gene3D" id="3.40.50.1820">
    <property type="entry name" value="alpha/beta hydrolase"/>
    <property type="match status" value="1"/>
</dbReference>
<dbReference type="OrthoDB" id="1393670at2759"/>
<name>A0A401G4W8_9APHY</name>
<dbReference type="InParanoid" id="A0A401G4W8"/>
<dbReference type="Pfam" id="PF01738">
    <property type="entry name" value="DLH"/>
    <property type="match status" value="1"/>
</dbReference>
<dbReference type="InterPro" id="IPR002925">
    <property type="entry name" value="Dienelactn_hydro"/>
</dbReference>
<dbReference type="InterPro" id="IPR029058">
    <property type="entry name" value="AB_hydrolase_fold"/>
</dbReference>
<dbReference type="GeneID" id="38774143"/>
<dbReference type="PANTHER" id="PTHR17630">
    <property type="entry name" value="DIENELACTONE HYDROLASE"/>
    <property type="match status" value="1"/>
</dbReference>
<keyword evidence="3" id="KW-1185">Reference proteome</keyword>
<dbReference type="EMBL" id="BFAD01000001">
    <property type="protein sequence ID" value="GBE77226.1"/>
    <property type="molecule type" value="Genomic_DNA"/>
</dbReference>
<gene>
    <name evidence="2" type="ORF">SCP_0100980</name>
</gene>
<dbReference type="RefSeq" id="XP_027608139.1">
    <property type="nucleotide sequence ID" value="XM_027752338.1"/>
</dbReference>
<dbReference type="SUPFAM" id="SSF53474">
    <property type="entry name" value="alpha/beta-Hydrolases"/>
    <property type="match status" value="1"/>
</dbReference>
<feature type="domain" description="Dienelactone hydrolase" evidence="1">
    <location>
        <begin position="32"/>
        <end position="245"/>
    </location>
</feature>
<proteinExistence type="predicted"/>
<comment type="caution">
    <text evidence="2">The sequence shown here is derived from an EMBL/GenBank/DDBJ whole genome shotgun (WGS) entry which is preliminary data.</text>
</comment>
<organism evidence="2 3">
    <name type="scientific">Sparassis crispa</name>
    <dbReference type="NCBI Taxonomy" id="139825"/>
    <lineage>
        <taxon>Eukaryota</taxon>
        <taxon>Fungi</taxon>
        <taxon>Dikarya</taxon>
        <taxon>Basidiomycota</taxon>
        <taxon>Agaricomycotina</taxon>
        <taxon>Agaricomycetes</taxon>
        <taxon>Polyporales</taxon>
        <taxon>Sparassidaceae</taxon>
        <taxon>Sparassis</taxon>
    </lineage>
</organism>
<dbReference type="PANTHER" id="PTHR17630:SF44">
    <property type="entry name" value="PROTEIN AIM2"/>
    <property type="match status" value="1"/>
</dbReference>